<dbReference type="AlphaFoldDB" id="A0A814HNH6"/>
<dbReference type="EMBL" id="CAJNOJ010000054">
    <property type="protein sequence ID" value="CAF0974401.1"/>
    <property type="molecule type" value="Genomic_DNA"/>
</dbReference>
<keyword evidence="3" id="KW-1185">Reference proteome</keyword>
<dbReference type="Proteomes" id="UP000663828">
    <property type="component" value="Unassembled WGS sequence"/>
</dbReference>
<dbReference type="OrthoDB" id="10045993at2759"/>
<protein>
    <submittedName>
        <fullName evidence="2">Uncharacterized protein</fullName>
    </submittedName>
</protein>
<sequence length="280" mass="33323">MTITNPTMSNLAEALLNIRKIEDNFYKREFQFLDRDRNKIRVHFDRHKDAFLQLTRQRHETWYRHDKHFREGLRKEKDNHEKRKRNFVLTSDPDYTSKDYRPLEVIDADGSVLPPINASTTTTKTRKRAEPMTKVERDIYQVLRASQKLLNESAARPRYKFILERPSSTSFNKKVRQHPTESDSVAQTMLPTLRDASSDYEEYDRLVNKSLQGETFSEFVDHFVKFRPEFCEQFGSIYEEDKRQKAIEKLRELNQIHARKRDGRYHNLLSSLTDSNSSSN</sequence>
<organism evidence="2 3">
    <name type="scientific">Adineta ricciae</name>
    <name type="common">Rotifer</name>
    <dbReference type="NCBI Taxonomy" id="249248"/>
    <lineage>
        <taxon>Eukaryota</taxon>
        <taxon>Metazoa</taxon>
        <taxon>Spiralia</taxon>
        <taxon>Gnathifera</taxon>
        <taxon>Rotifera</taxon>
        <taxon>Eurotatoria</taxon>
        <taxon>Bdelloidea</taxon>
        <taxon>Adinetida</taxon>
        <taxon>Adinetidae</taxon>
        <taxon>Adineta</taxon>
    </lineage>
</organism>
<evidence type="ECO:0000313" key="1">
    <source>
        <dbReference type="EMBL" id="CAF0974401.1"/>
    </source>
</evidence>
<proteinExistence type="predicted"/>
<dbReference type="EMBL" id="CAJNOR010000804">
    <property type="protein sequence ID" value="CAF1011229.1"/>
    <property type="molecule type" value="Genomic_DNA"/>
</dbReference>
<evidence type="ECO:0000313" key="2">
    <source>
        <dbReference type="EMBL" id="CAF1011229.1"/>
    </source>
</evidence>
<comment type="caution">
    <text evidence="2">The sequence shown here is derived from an EMBL/GenBank/DDBJ whole genome shotgun (WGS) entry which is preliminary data.</text>
</comment>
<accession>A0A814HNH6</accession>
<gene>
    <name evidence="1" type="ORF">EDS130_LOCUS13535</name>
    <name evidence="2" type="ORF">XAT740_LOCUS13733</name>
</gene>
<evidence type="ECO:0000313" key="3">
    <source>
        <dbReference type="Proteomes" id="UP000663828"/>
    </source>
</evidence>
<dbReference type="Proteomes" id="UP000663852">
    <property type="component" value="Unassembled WGS sequence"/>
</dbReference>
<name>A0A814HNH6_ADIRI</name>
<reference evidence="2" key="1">
    <citation type="submission" date="2021-02" db="EMBL/GenBank/DDBJ databases">
        <authorList>
            <person name="Nowell W R."/>
        </authorList>
    </citation>
    <scope>NUCLEOTIDE SEQUENCE</scope>
</reference>